<sequence length="69" mass="8119">MDDDKMTEKTEFEEEIRDGDRFCKRFPVVPRGADRFIASDDDGVARMVEVRFLNLQPHFCSHGYLKIHT</sequence>
<gene>
    <name evidence="1" type="ORF">HannXRQ_Chr15g0488361</name>
</gene>
<evidence type="ECO:0000313" key="2">
    <source>
        <dbReference type="Proteomes" id="UP000215914"/>
    </source>
</evidence>
<reference evidence="2" key="1">
    <citation type="journal article" date="2017" name="Nature">
        <title>The sunflower genome provides insights into oil metabolism, flowering and Asterid evolution.</title>
        <authorList>
            <person name="Badouin H."/>
            <person name="Gouzy J."/>
            <person name="Grassa C.J."/>
            <person name="Murat F."/>
            <person name="Staton S.E."/>
            <person name="Cottret L."/>
            <person name="Lelandais-Briere C."/>
            <person name="Owens G.L."/>
            <person name="Carrere S."/>
            <person name="Mayjonade B."/>
            <person name="Legrand L."/>
            <person name="Gill N."/>
            <person name="Kane N.C."/>
            <person name="Bowers J.E."/>
            <person name="Hubner S."/>
            <person name="Bellec A."/>
            <person name="Berard A."/>
            <person name="Berges H."/>
            <person name="Blanchet N."/>
            <person name="Boniface M.C."/>
            <person name="Brunel D."/>
            <person name="Catrice O."/>
            <person name="Chaidir N."/>
            <person name="Claudel C."/>
            <person name="Donnadieu C."/>
            <person name="Faraut T."/>
            <person name="Fievet G."/>
            <person name="Helmstetter N."/>
            <person name="King M."/>
            <person name="Knapp S.J."/>
            <person name="Lai Z."/>
            <person name="Le Paslier M.C."/>
            <person name="Lippi Y."/>
            <person name="Lorenzon L."/>
            <person name="Mandel J.R."/>
            <person name="Marage G."/>
            <person name="Marchand G."/>
            <person name="Marquand E."/>
            <person name="Bret-Mestries E."/>
            <person name="Morien E."/>
            <person name="Nambeesan S."/>
            <person name="Nguyen T."/>
            <person name="Pegot-Espagnet P."/>
            <person name="Pouilly N."/>
            <person name="Raftis F."/>
            <person name="Sallet E."/>
            <person name="Schiex T."/>
            <person name="Thomas J."/>
            <person name="Vandecasteele C."/>
            <person name="Vares D."/>
            <person name="Vear F."/>
            <person name="Vautrin S."/>
            <person name="Crespi M."/>
            <person name="Mangin B."/>
            <person name="Burke J.M."/>
            <person name="Salse J."/>
            <person name="Munos S."/>
            <person name="Vincourt P."/>
            <person name="Rieseberg L.H."/>
            <person name="Langlade N.B."/>
        </authorList>
    </citation>
    <scope>NUCLEOTIDE SEQUENCE [LARGE SCALE GENOMIC DNA]</scope>
    <source>
        <strain evidence="2">cv. SF193</strain>
    </source>
</reference>
<keyword evidence="2" id="KW-1185">Reference proteome</keyword>
<dbReference type="InParanoid" id="A0A251SAP8"/>
<protein>
    <submittedName>
        <fullName evidence="1">Uncharacterized protein</fullName>
    </submittedName>
</protein>
<evidence type="ECO:0000313" key="1">
    <source>
        <dbReference type="EMBL" id="OTF95914.1"/>
    </source>
</evidence>
<organism evidence="1 2">
    <name type="scientific">Helianthus annuus</name>
    <name type="common">Common sunflower</name>
    <dbReference type="NCBI Taxonomy" id="4232"/>
    <lineage>
        <taxon>Eukaryota</taxon>
        <taxon>Viridiplantae</taxon>
        <taxon>Streptophyta</taxon>
        <taxon>Embryophyta</taxon>
        <taxon>Tracheophyta</taxon>
        <taxon>Spermatophyta</taxon>
        <taxon>Magnoliopsida</taxon>
        <taxon>eudicotyledons</taxon>
        <taxon>Gunneridae</taxon>
        <taxon>Pentapetalae</taxon>
        <taxon>asterids</taxon>
        <taxon>campanulids</taxon>
        <taxon>Asterales</taxon>
        <taxon>Asteraceae</taxon>
        <taxon>Asteroideae</taxon>
        <taxon>Heliantheae alliance</taxon>
        <taxon>Heliantheae</taxon>
        <taxon>Helianthus</taxon>
    </lineage>
</organism>
<proteinExistence type="predicted"/>
<dbReference type="EMBL" id="CM007904">
    <property type="protein sequence ID" value="OTF95914.1"/>
    <property type="molecule type" value="Genomic_DNA"/>
</dbReference>
<accession>A0A251SAP8</accession>
<dbReference type="AlphaFoldDB" id="A0A251SAP8"/>
<name>A0A251SAP8_HELAN</name>
<dbReference type="Proteomes" id="UP000215914">
    <property type="component" value="Chromosome 15"/>
</dbReference>